<dbReference type="InterPro" id="IPR004358">
    <property type="entry name" value="Sig_transdc_His_kin-like_C"/>
</dbReference>
<dbReference type="Pfam" id="PF21085">
    <property type="entry name" value="CusS"/>
    <property type="match status" value="1"/>
</dbReference>
<dbReference type="GO" id="GO:0005524">
    <property type="term" value="F:ATP binding"/>
    <property type="evidence" value="ECO:0007669"/>
    <property type="project" value="UniProtKB-KW"/>
</dbReference>
<keyword evidence="6 14" id="KW-0808">Transferase</keyword>
<evidence type="ECO:0000256" key="3">
    <source>
        <dbReference type="ARBA" id="ARBA00022475"/>
    </source>
</evidence>
<dbReference type="InterPro" id="IPR003594">
    <property type="entry name" value="HATPase_dom"/>
</dbReference>
<dbReference type="SMART" id="SM00304">
    <property type="entry name" value="HAMP"/>
    <property type="match status" value="1"/>
</dbReference>
<dbReference type="GO" id="GO:0000155">
    <property type="term" value="F:phosphorelay sensor kinase activity"/>
    <property type="evidence" value="ECO:0007669"/>
    <property type="project" value="InterPro"/>
</dbReference>
<keyword evidence="10 14" id="KW-0067">ATP-binding</keyword>
<feature type="domain" description="Histidine kinase" evidence="15">
    <location>
        <begin position="250"/>
        <end position="464"/>
    </location>
</feature>
<evidence type="ECO:0000256" key="14">
    <source>
        <dbReference type="RuleBase" id="RU364088"/>
    </source>
</evidence>
<dbReference type="InterPro" id="IPR048590">
    <property type="entry name" value="CusS-like_sensor"/>
</dbReference>
<dbReference type="CDD" id="cd06225">
    <property type="entry name" value="HAMP"/>
    <property type="match status" value="1"/>
</dbReference>
<evidence type="ECO:0000256" key="10">
    <source>
        <dbReference type="ARBA" id="ARBA00022840"/>
    </source>
</evidence>
<evidence type="ECO:0000313" key="18">
    <source>
        <dbReference type="Proteomes" id="UP000321199"/>
    </source>
</evidence>
<dbReference type="CDD" id="cd00082">
    <property type="entry name" value="HisKA"/>
    <property type="match status" value="1"/>
</dbReference>
<dbReference type="SUPFAM" id="SSF55874">
    <property type="entry name" value="ATPase domain of HSP90 chaperone/DNA topoisomerase II/histidine kinase"/>
    <property type="match status" value="1"/>
</dbReference>
<evidence type="ECO:0000256" key="8">
    <source>
        <dbReference type="ARBA" id="ARBA00022741"/>
    </source>
</evidence>
<proteinExistence type="predicted"/>
<evidence type="ECO:0000256" key="2">
    <source>
        <dbReference type="ARBA" id="ARBA00004429"/>
    </source>
</evidence>
<dbReference type="SMART" id="SM00388">
    <property type="entry name" value="HisKA"/>
    <property type="match status" value="1"/>
</dbReference>
<evidence type="ECO:0000256" key="1">
    <source>
        <dbReference type="ARBA" id="ARBA00000085"/>
    </source>
</evidence>
<evidence type="ECO:0000256" key="6">
    <source>
        <dbReference type="ARBA" id="ARBA00022679"/>
    </source>
</evidence>
<dbReference type="Gene3D" id="3.30.565.10">
    <property type="entry name" value="Histidine kinase-like ATPase, C-terminal domain"/>
    <property type="match status" value="1"/>
</dbReference>
<dbReference type="GO" id="GO:0005886">
    <property type="term" value="C:plasma membrane"/>
    <property type="evidence" value="ECO:0007669"/>
    <property type="project" value="UniProtKB-SubCell"/>
</dbReference>
<keyword evidence="11 14" id="KW-1133">Transmembrane helix</keyword>
<dbReference type="Pfam" id="PF00672">
    <property type="entry name" value="HAMP"/>
    <property type="match status" value="1"/>
</dbReference>
<evidence type="ECO:0000256" key="11">
    <source>
        <dbReference type="ARBA" id="ARBA00022989"/>
    </source>
</evidence>
<dbReference type="InterPro" id="IPR003660">
    <property type="entry name" value="HAMP_dom"/>
</dbReference>
<keyword evidence="4 14" id="KW-0997">Cell inner membrane</keyword>
<comment type="catalytic activity">
    <reaction evidence="1 14">
        <text>ATP + protein L-histidine = ADP + protein N-phospho-L-histidine.</text>
        <dbReference type="EC" id="2.7.13.3"/>
    </reaction>
</comment>
<dbReference type="PANTHER" id="PTHR45436:SF15">
    <property type="entry name" value="SENSOR HISTIDINE KINASE CUSS"/>
    <property type="match status" value="1"/>
</dbReference>
<evidence type="ECO:0000256" key="7">
    <source>
        <dbReference type="ARBA" id="ARBA00022692"/>
    </source>
</evidence>
<dbReference type="NCBIfam" id="TIGR01386">
    <property type="entry name" value="cztS_silS_copS"/>
    <property type="match status" value="1"/>
</dbReference>
<keyword evidence="8 14" id="KW-0547">Nucleotide-binding</keyword>
<evidence type="ECO:0000313" key="17">
    <source>
        <dbReference type="EMBL" id="QEA13862.1"/>
    </source>
</evidence>
<dbReference type="KEGG" id="cof:FOZ74_12955"/>
<dbReference type="EMBL" id="CP042344">
    <property type="protein sequence ID" value="QEA13862.1"/>
    <property type="molecule type" value="Genomic_DNA"/>
</dbReference>
<dbReference type="Gene3D" id="6.10.340.10">
    <property type="match status" value="1"/>
</dbReference>
<dbReference type="InterPro" id="IPR006290">
    <property type="entry name" value="CztS_silS_copS"/>
</dbReference>
<dbReference type="RefSeq" id="WP_146913454.1">
    <property type="nucleotide sequence ID" value="NZ_CP042344.1"/>
</dbReference>
<organism evidence="17 18">
    <name type="scientific">Comamonas flocculans</name>
    <dbReference type="NCBI Taxonomy" id="2597701"/>
    <lineage>
        <taxon>Bacteria</taxon>
        <taxon>Pseudomonadati</taxon>
        <taxon>Pseudomonadota</taxon>
        <taxon>Betaproteobacteria</taxon>
        <taxon>Burkholderiales</taxon>
        <taxon>Comamonadaceae</taxon>
        <taxon>Comamonas</taxon>
    </lineage>
</organism>
<accession>A0A5B8RYY4</accession>
<dbReference type="PRINTS" id="PR00344">
    <property type="entry name" value="BCTRLSENSOR"/>
</dbReference>
<keyword evidence="9 14" id="KW-0418">Kinase</keyword>
<gene>
    <name evidence="17" type="ORF">FOZ74_12955</name>
</gene>
<keyword evidence="3 14" id="KW-1003">Cell membrane</keyword>
<evidence type="ECO:0000256" key="13">
    <source>
        <dbReference type="ARBA" id="ARBA00023136"/>
    </source>
</evidence>
<keyword evidence="12 14" id="KW-0902">Two-component regulatory system</keyword>
<comment type="function">
    <text evidence="14">Member of a two-component regulatory system.</text>
</comment>
<dbReference type="PROSITE" id="PS50109">
    <property type="entry name" value="HIS_KIN"/>
    <property type="match status" value="1"/>
</dbReference>
<comment type="subcellular location">
    <subcellularLocation>
        <location evidence="2">Cell inner membrane</location>
        <topology evidence="2">Multi-pass membrane protein</topology>
    </subcellularLocation>
</comment>
<reference evidence="17 18" key="1">
    <citation type="submission" date="2019-07" db="EMBL/GenBank/DDBJ databases">
        <title>Complete genome sequence of Comamonas sp. NLF 7-7 isolated from livestock.</title>
        <authorList>
            <person name="Kim D.H."/>
            <person name="Kim J.G."/>
        </authorList>
    </citation>
    <scope>NUCLEOTIDE SEQUENCE [LARGE SCALE GENOMIC DNA]</scope>
    <source>
        <strain evidence="17 18">NLF 7-7</strain>
    </source>
</reference>
<keyword evidence="7 14" id="KW-0812">Transmembrane</keyword>
<name>A0A5B8RYY4_9BURK</name>
<dbReference type="InterPro" id="IPR036890">
    <property type="entry name" value="HATPase_C_sf"/>
</dbReference>
<evidence type="ECO:0000259" key="16">
    <source>
        <dbReference type="PROSITE" id="PS50885"/>
    </source>
</evidence>
<keyword evidence="13 14" id="KW-0472">Membrane</keyword>
<dbReference type="InterPro" id="IPR036097">
    <property type="entry name" value="HisK_dim/P_sf"/>
</dbReference>
<dbReference type="InterPro" id="IPR050428">
    <property type="entry name" value="TCS_sensor_his_kinase"/>
</dbReference>
<dbReference type="OrthoDB" id="9786919at2"/>
<evidence type="ECO:0000256" key="9">
    <source>
        <dbReference type="ARBA" id="ARBA00022777"/>
    </source>
</evidence>
<dbReference type="SUPFAM" id="SSF47384">
    <property type="entry name" value="Homodimeric domain of signal transducing histidine kinase"/>
    <property type="match status" value="1"/>
</dbReference>
<dbReference type="Proteomes" id="UP000321199">
    <property type="component" value="Chromosome"/>
</dbReference>
<feature type="transmembrane region" description="Helical" evidence="14">
    <location>
        <begin position="169"/>
        <end position="188"/>
    </location>
</feature>
<dbReference type="EC" id="2.7.13.3" evidence="14"/>
<evidence type="ECO:0000256" key="5">
    <source>
        <dbReference type="ARBA" id="ARBA00022553"/>
    </source>
</evidence>
<dbReference type="Gene3D" id="1.10.287.130">
    <property type="match status" value="1"/>
</dbReference>
<keyword evidence="5" id="KW-0597">Phosphoprotein</keyword>
<dbReference type="Pfam" id="PF00512">
    <property type="entry name" value="HisKA"/>
    <property type="match status" value="1"/>
</dbReference>
<dbReference type="InterPro" id="IPR003661">
    <property type="entry name" value="HisK_dim/P_dom"/>
</dbReference>
<dbReference type="SMART" id="SM00387">
    <property type="entry name" value="HATPase_c"/>
    <property type="match status" value="1"/>
</dbReference>
<keyword evidence="18" id="KW-1185">Reference proteome</keyword>
<dbReference type="AlphaFoldDB" id="A0A5B8RYY4"/>
<protein>
    <recommendedName>
        <fullName evidence="14">Sensor protein</fullName>
        <ecNumber evidence="14">2.7.13.3</ecNumber>
    </recommendedName>
</protein>
<dbReference type="PROSITE" id="PS50885">
    <property type="entry name" value="HAMP"/>
    <property type="match status" value="1"/>
</dbReference>
<evidence type="ECO:0000256" key="12">
    <source>
        <dbReference type="ARBA" id="ARBA00023012"/>
    </source>
</evidence>
<evidence type="ECO:0000256" key="4">
    <source>
        <dbReference type="ARBA" id="ARBA00022519"/>
    </source>
</evidence>
<evidence type="ECO:0000259" key="15">
    <source>
        <dbReference type="PROSITE" id="PS50109"/>
    </source>
</evidence>
<dbReference type="InterPro" id="IPR005467">
    <property type="entry name" value="His_kinase_dom"/>
</dbReference>
<dbReference type="Pfam" id="PF02518">
    <property type="entry name" value="HATPase_c"/>
    <property type="match status" value="1"/>
</dbReference>
<dbReference type="CDD" id="cd00075">
    <property type="entry name" value="HATPase"/>
    <property type="match status" value="1"/>
</dbReference>
<feature type="domain" description="HAMP" evidence="16">
    <location>
        <begin position="189"/>
        <end position="242"/>
    </location>
</feature>
<dbReference type="PANTHER" id="PTHR45436">
    <property type="entry name" value="SENSOR HISTIDINE KINASE YKOH"/>
    <property type="match status" value="1"/>
</dbReference>
<feature type="transmembrane region" description="Helical" evidence="14">
    <location>
        <begin position="16"/>
        <end position="37"/>
    </location>
</feature>
<sequence length="469" mass="52061">MLFRVRWGRLPLTQRLTLLFTAVAASVVLGLGALFLVETERHFVELDRMALQDKQHLIEEILRNASSADDARRRLAEALSYHHDLYAQVQDGQGAVVFQSRGFIPTMRGDMPLRAGENKVFGVLRHDGARFHTLVFKAAPAYSSTPLMVWIAADTDHHTQFLDRLRRSLALYVLAAIAICGLLSWFAARQGLAPLRDMKSRAAKVTGQKLGERMPVQAVPVEMADLAQELNRMLDRLQEDFQRLTDFASDLAHELRTPISNLLTQTQVALATKRDAATYRDILASNAEEFQRLARMVSDMLFLAKTERGVDLPRVERFSVRQDALALLDFYEAVAEEKRIRLRVEGDGEIEGDRLMFRRAVSNLLSNALRHAPEAGDVTIRIAATAQATTVAVENTGADIDAKILPRLFDRFYRADASRTHPDTDGSGLGLAITRAIAEAHGGGVTASSGQGRTCFTLVFPHHIAKPSS</sequence>